<sequence length="1034" mass="114994">MNLKISSLLFLLLLLLSSNTSVLCKVNLRHSATNKEFISHLEEGQFEVVHPFQVRDKNERIGIDTRNYFLNATVHYQHITIVIRSSTLVNGRLKLILNLNDYLFFNNTKFNKLDANGESLIDSRNENCFYQGTVNGDATSFVAISTCNGLRGIIAFENGTAYGLWPLDGGDRGRRHPHVLFKTNWKDEYSCGAITQNLGSQFSMLRKKRDVTRQTKYIELAIIGDKKFISEYSFKDEEAVQYILETINIADLIISRDLNIRLSVVYLEIWMDAQRVDIHNDIERTLSGVHDYVTGHIYHISKDATLMFTSSSFASQDAVSSMFSSICTSRAVGLVKAIDSNTVHETSQFVSHAVGHILGIDHDSADCLCPHQQKCIMSRSQSTASSSFLWQFSKCSVARMHSVLQSGHVQCLLNRPFQESRLHQCGNGVVDGDEECDCGPRNECFDPCCDPLTCTLRAHAQCASHQACCHRCELRKPGTLCRESRSTCDVPEYCDGESGDCPADGYLVDGILCGIKGQCWKGNCSDSEQQCKSLWGPDAHAAEEPCYDFNEKGLEYGNCGRNRNGDFNKCESENKKCGTLHCRNGVNLPVDSSLTSFNFQFAYGGKHVQCKAITNTVVGLVADGTHCGSGSICIQGVCLPLVQVSPPVHCPSNNLALQCSGHGDCTTTQKCICYDGWTGIACDTRSNTSRRIIFATTTPEDLTFSSFNGRTIETTTLLMILLIVGVFLLLLLVCLLIFYRRKSSTEYGVPNGNDKIDESYQEDNNRAIKFGSMPSYRDEKRKHKKNKLVYDALHKINEVDERETASLKSRESNSVASVPSHAAENILLHDGREINNGGGILKTSRMQNRFYEPNQEAIYAQSYIPNAGSNSPAQSDFCVIRRHHPASGLDINSGYATDSEIPFNMEMYKRTGSSIRSNLSSRAGSSNMIPTPLKLSSLNQLLTQLPYGKYDDMMDRNEEENCSEPELLIANESLEKRVSGPEPIGDHKPDSSNYQPEPPPASADSGHPASIYDPRQSPHLFDDTFKLNIEPGRT</sequence>
<organism evidence="1 2">
    <name type="scientific">Panagrolaimus sp. PS1159</name>
    <dbReference type="NCBI Taxonomy" id="55785"/>
    <lineage>
        <taxon>Eukaryota</taxon>
        <taxon>Metazoa</taxon>
        <taxon>Ecdysozoa</taxon>
        <taxon>Nematoda</taxon>
        <taxon>Chromadorea</taxon>
        <taxon>Rhabditida</taxon>
        <taxon>Tylenchina</taxon>
        <taxon>Panagrolaimomorpha</taxon>
        <taxon>Panagrolaimoidea</taxon>
        <taxon>Panagrolaimidae</taxon>
        <taxon>Panagrolaimus</taxon>
    </lineage>
</organism>
<proteinExistence type="predicted"/>
<evidence type="ECO:0000313" key="1">
    <source>
        <dbReference type="Proteomes" id="UP000887580"/>
    </source>
</evidence>
<accession>A0AC35FRY5</accession>
<reference evidence="2" key="1">
    <citation type="submission" date="2022-11" db="UniProtKB">
        <authorList>
            <consortium name="WormBaseParasite"/>
        </authorList>
    </citation>
    <scope>IDENTIFICATION</scope>
</reference>
<protein>
    <submittedName>
        <fullName evidence="2">Uncharacterized protein</fullName>
    </submittedName>
</protein>
<evidence type="ECO:0000313" key="2">
    <source>
        <dbReference type="WBParaSite" id="PS1159_v2.g20243.t1"/>
    </source>
</evidence>
<dbReference type="WBParaSite" id="PS1159_v2.g20243.t1">
    <property type="protein sequence ID" value="PS1159_v2.g20243.t1"/>
    <property type="gene ID" value="PS1159_v2.g20243"/>
</dbReference>
<name>A0AC35FRY5_9BILA</name>
<dbReference type="Proteomes" id="UP000887580">
    <property type="component" value="Unplaced"/>
</dbReference>